<proteinExistence type="predicted"/>
<dbReference type="InterPro" id="IPR036377">
    <property type="entry name" value="Gp120_core_sf"/>
</dbReference>
<feature type="non-terminal residue" evidence="1">
    <location>
        <position position="1"/>
    </location>
</feature>
<dbReference type="SUPFAM" id="SSF56502">
    <property type="entry name" value="gp120 core"/>
    <property type="match status" value="1"/>
</dbReference>
<evidence type="ECO:0000313" key="1">
    <source>
        <dbReference type="EMBL" id="AAX55858.1"/>
    </source>
</evidence>
<protein>
    <submittedName>
        <fullName evidence="1">Envelope glycoprotein</fullName>
    </submittedName>
</protein>
<dbReference type="EMBL" id="AY952821">
    <property type="protein sequence ID" value="AAX55858.1"/>
    <property type="molecule type" value="Genomic_DNA"/>
</dbReference>
<accession>Q58GN5</accession>
<dbReference type="GO" id="GO:0019031">
    <property type="term" value="C:viral envelope"/>
    <property type="evidence" value="ECO:0007669"/>
    <property type="project" value="UniProtKB-KW"/>
</dbReference>
<keyword evidence="1" id="KW-0261">Viral envelope protein</keyword>
<gene>
    <name evidence="1" type="primary">env</name>
</gene>
<name>Q58GN5_HV1</name>
<sequence>FGINQFSTQLLSMVVYQMRLSLALKICQTMPKQYLYILMTLCTLIVRRPNNNTREGIGIGPGQTFYANRSHNWRYKTSTLSYLLEERWECTLKRVGKVNSKSTFNKTITIWHQLQGGDLANYTHSLIGGRRIFLLEIHQPLV</sequence>
<feature type="non-terminal residue" evidence="1">
    <location>
        <position position="142"/>
    </location>
</feature>
<keyword evidence="1" id="KW-0946">Virion</keyword>
<organism evidence="1">
    <name type="scientific">Human immunodeficiency virus type 1</name>
    <name type="common">HIV-1</name>
    <dbReference type="NCBI Taxonomy" id="11676"/>
    <lineage>
        <taxon>Viruses</taxon>
        <taxon>Riboviria</taxon>
        <taxon>Pararnavirae</taxon>
        <taxon>Artverviricota</taxon>
        <taxon>Revtraviricetes</taxon>
        <taxon>Ortervirales</taxon>
        <taxon>Retroviridae</taxon>
        <taxon>Orthoretrovirinae</taxon>
        <taxon>Lentivirus</taxon>
        <taxon>Lentivirus humimdef1</taxon>
    </lineage>
</organism>
<dbReference type="Gene3D" id="2.170.40.20">
    <property type="entry name" value="Human immunodeficiency virus 1, Gp160, envelope glycoprotein"/>
    <property type="match status" value="1"/>
</dbReference>
<organismHost>
    <name type="scientific">Homo sapiens</name>
    <name type="common">Human</name>
    <dbReference type="NCBI Taxonomy" id="9606"/>
</organismHost>
<reference evidence="1" key="1">
    <citation type="submission" date="2005-03" db="EMBL/GenBank/DDBJ databases">
        <title>Genetic Diversity of HIV-1 Subtypes Circulating in Northern Kenya.</title>
        <authorList>
            <person name="Khamadi S.A."/>
            <person name="Ochieng W."/>
            <person name="Lihana R.W."/>
            <person name="Kiptoo M.K."/>
            <person name="Kinyua J.G."/>
            <person name="Lagat N."/>
            <person name="Muriuki J."/>
            <person name="Mwangi J."/>
            <person name="Pelle R."/>
            <person name="Muigai A."/>
            <person name="Carter J."/>
            <person name="Yamada R."/>
            <person name="Mpoke S."/>
        </authorList>
    </citation>
    <scope>NUCLEOTIDE SEQUENCE</scope>
    <source>
        <strain evidence="1">MYDH047</strain>
    </source>
</reference>